<dbReference type="GO" id="GO:0005524">
    <property type="term" value="F:ATP binding"/>
    <property type="evidence" value="ECO:0007669"/>
    <property type="project" value="InterPro"/>
</dbReference>
<evidence type="ECO:0000313" key="3">
    <source>
        <dbReference type="Proteomes" id="UP000010988"/>
    </source>
</evidence>
<dbReference type="Gene3D" id="3.30.200.20">
    <property type="entry name" value="Phosphorylase Kinase, domain 1"/>
    <property type="match status" value="1"/>
</dbReference>
<reference evidence="2 3" key="1">
    <citation type="submission" date="2012-12" db="EMBL/GenBank/DDBJ databases">
        <title>Whole genome shotgun sequence of Gordonia aichiensis NBRC 108223.</title>
        <authorList>
            <person name="Isaki-Nakamura S."/>
            <person name="Hosoyama A."/>
            <person name="Tsuchikane K."/>
            <person name="Ando Y."/>
            <person name="Baba S."/>
            <person name="Ohji S."/>
            <person name="Hamada M."/>
            <person name="Tamura T."/>
            <person name="Yamazoe A."/>
            <person name="Yamazaki S."/>
            <person name="Fujita N."/>
        </authorList>
    </citation>
    <scope>NUCLEOTIDE SEQUENCE [LARGE SCALE GENOMIC DNA]</scope>
    <source>
        <strain evidence="2 3">NBRC 108223</strain>
    </source>
</reference>
<protein>
    <recommendedName>
        <fullName evidence="1">Protein kinase domain-containing protein</fullName>
    </recommendedName>
</protein>
<dbReference type="InterPro" id="IPR041726">
    <property type="entry name" value="ACAD10_11_N"/>
</dbReference>
<keyword evidence="3" id="KW-1185">Reference proteome</keyword>
<proteinExistence type="predicted"/>
<dbReference type="EMBL" id="BANR01000010">
    <property type="protein sequence ID" value="GAC49058.1"/>
    <property type="molecule type" value="Genomic_DNA"/>
</dbReference>
<gene>
    <name evidence="2" type="ORF">GOACH_10_00260</name>
</gene>
<dbReference type="InterPro" id="IPR052898">
    <property type="entry name" value="ACAD10-like"/>
</dbReference>
<evidence type="ECO:0000313" key="2">
    <source>
        <dbReference type="EMBL" id="GAC49058.1"/>
    </source>
</evidence>
<organism evidence="2 3">
    <name type="scientific">Gordonia aichiensis NBRC 108223</name>
    <dbReference type="NCBI Taxonomy" id="1220583"/>
    <lineage>
        <taxon>Bacteria</taxon>
        <taxon>Bacillati</taxon>
        <taxon>Actinomycetota</taxon>
        <taxon>Actinomycetes</taxon>
        <taxon>Mycobacteriales</taxon>
        <taxon>Gordoniaceae</taxon>
        <taxon>Gordonia</taxon>
    </lineage>
</organism>
<dbReference type="eggNOG" id="COG3173">
    <property type="taxonomic scope" value="Bacteria"/>
</dbReference>
<dbReference type="Pfam" id="PF01636">
    <property type="entry name" value="APH"/>
    <property type="match status" value="1"/>
</dbReference>
<dbReference type="PANTHER" id="PTHR47829:SF1">
    <property type="entry name" value="HAD FAMILY PHOSPHATASE"/>
    <property type="match status" value="1"/>
</dbReference>
<dbReference type="InterPro" id="IPR000719">
    <property type="entry name" value="Prot_kinase_dom"/>
</dbReference>
<comment type="caution">
    <text evidence="2">The sequence shown here is derived from an EMBL/GenBank/DDBJ whole genome shotgun (WGS) entry which is preliminary data.</text>
</comment>
<dbReference type="PANTHER" id="PTHR47829">
    <property type="entry name" value="HYDROLASE, PUTATIVE (AFU_ORTHOLOGUE AFUA_1G12880)-RELATED"/>
    <property type="match status" value="1"/>
</dbReference>
<dbReference type="GO" id="GO:0004672">
    <property type="term" value="F:protein kinase activity"/>
    <property type="evidence" value="ECO:0007669"/>
    <property type="project" value="InterPro"/>
</dbReference>
<dbReference type="InterPro" id="IPR011009">
    <property type="entry name" value="Kinase-like_dom_sf"/>
</dbReference>
<dbReference type="SUPFAM" id="SSF56112">
    <property type="entry name" value="Protein kinase-like (PK-like)"/>
    <property type="match status" value="1"/>
</dbReference>
<sequence length="349" mass="38116">MSASVAGLHIPEVDAEALRGWLSDNGIEFDDQVHATRIGGGQSNLTYLLSDESGRRYVLRRPPVGHLLASAHDVAREARILSALAPTDVRVPAVYGVCTDEAVTPVPLVVMEFVDGVSLEKRESAEMLPMAARRNVGTSMMQTLAHIHAVDLDATGLSDLASHKPYAHRQLKRWAAQWEHSKTREIPELDSLTRRLAENAPEQHETSLVHGDFHIRNVMVDPETGEVQAALDWELSTLGDPLADIGSTLAYWPEVGEEIPGRFSAETMDGFPSPSDVAADYLRITGRDPQALKYWRTLGLWKVAIIVEGVVRRVQDDPTNRAAVGVPTAAVVDRFVAKASAMADEAGLR</sequence>
<dbReference type="Proteomes" id="UP000010988">
    <property type="component" value="Unassembled WGS sequence"/>
</dbReference>
<dbReference type="AlphaFoldDB" id="L7KMY9"/>
<evidence type="ECO:0000259" key="1">
    <source>
        <dbReference type="PROSITE" id="PS50011"/>
    </source>
</evidence>
<name>L7KMY9_9ACTN</name>
<dbReference type="PROSITE" id="PS50011">
    <property type="entry name" value="PROTEIN_KINASE_DOM"/>
    <property type="match status" value="1"/>
</dbReference>
<feature type="domain" description="Protein kinase" evidence="1">
    <location>
        <begin position="32"/>
        <end position="349"/>
    </location>
</feature>
<dbReference type="CDD" id="cd05154">
    <property type="entry name" value="ACAD10_11_N-like"/>
    <property type="match status" value="1"/>
</dbReference>
<dbReference type="InterPro" id="IPR002575">
    <property type="entry name" value="Aminoglycoside_PTrfase"/>
</dbReference>
<accession>L7KMY9</accession>
<dbReference type="Gene3D" id="3.90.1200.10">
    <property type="match status" value="1"/>
</dbReference>
<dbReference type="STRING" id="1220583.GOACH_10_00260"/>